<evidence type="ECO:0000313" key="3">
    <source>
        <dbReference type="Proteomes" id="UP001287286"/>
    </source>
</evidence>
<keyword evidence="3" id="KW-1185">Reference proteome</keyword>
<comment type="caution">
    <text evidence="2">The sequence shown here is derived from an EMBL/GenBank/DDBJ whole genome shotgun (WGS) entry which is preliminary data.</text>
</comment>
<organism evidence="2 3">
    <name type="scientific">Purpureocillium lilacinum</name>
    <name type="common">Paecilomyces lilacinus</name>
    <dbReference type="NCBI Taxonomy" id="33203"/>
    <lineage>
        <taxon>Eukaryota</taxon>
        <taxon>Fungi</taxon>
        <taxon>Dikarya</taxon>
        <taxon>Ascomycota</taxon>
        <taxon>Pezizomycotina</taxon>
        <taxon>Sordariomycetes</taxon>
        <taxon>Hypocreomycetidae</taxon>
        <taxon>Hypocreales</taxon>
        <taxon>Ophiocordycipitaceae</taxon>
        <taxon>Purpureocillium</taxon>
    </lineage>
</organism>
<dbReference type="Proteomes" id="UP001287286">
    <property type="component" value="Unassembled WGS sequence"/>
</dbReference>
<accession>A0ABR0BFW4</accession>
<gene>
    <name evidence="2" type="ORF">Purlil1_13010</name>
</gene>
<evidence type="ECO:0000256" key="1">
    <source>
        <dbReference type="SAM" id="MobiDB-lite"/>
    </source>
</evidence>
<dbReference type="EMBL" id="JAWRVI010000156">
    <property type="protein sequence ID" value="KAK4073568.1"/>
    <property type="molecule type" value="Genomic_DNA"/>
</dbReference>
<protein>
    <submittedName>
        <fullName evidence="2">Uncharacterized protein</fullName>
    </submittedName>
</protein>
<reference evidence="2 3" key="1">
    <citation type="journal article" date="2024" name="Microbiol. Resour. Announc.">
        <title>Genome annotations for the ascomycete fungi Trichoderma harzianum, Trichoderma aggressivum, and Purpureocillium lilacinum.</title>
        <authorList>
            <person name="Beijen E.P.W."/>
            <person name="Ohm R.A."/>
        </authorList>
    </citation>
    <scope>NUCLEOTIDE SEQUENCE [LARGE SCALE GENOMIC DNA]</scope>
    <source>
        <strain evidence="2 3">CBS 150709</strain>
    </source>
</reference>
<evidence type="ECO:0000313" key="2">
    <source>
        <dbReference type="EMBL" id="KAK4073568.1"/>
    </source>
</evidence>
<name>A0ABR0BFW4_PURLI</name>
<proteinExistence type="predicted"/>
<feature type="compositionally biased region" description="Basic and acidic residues" evidence="1">
    <location>
        <begin position="88"/>
        <end position="122"/>
    </location>
</feature>
<feature type="compositionally biased region" description="Gly residues" evidence="1">
    <location>
        <begin position="128"/>
        <end position="139"/>
    </location>
</feature>
<sequence>MSHVITDDAVNTHTLCMAPSALASISWAQRYGTILDHIPSLSGMLAGDPSPSPRNTLADSPLFKLINSSDRMTDSGSFIKVPNAEEEERMRKAAEESQRKREEARKKRDMEEVMKRAADESLKRRKQGGGGGSGGTAAA</sequence>
<feature type="region of interest" description="Disordered" evidence="1">
    <location>
        <begin position="82"/>
        <end position="139"/>
    </location>
</feature>